<proteinExistence type="predicted"/>
<dbReference type="PROSITE" id="PS50883">
    <property type="entry name" value="EAL"/>
    <property type="match status" value="1"/>
</dbReference>
<dbReference type="InterPro" id="IPR001633">
    <property type="entry name" value="EAL_dom"/>
</dbReference>
<keyword evidence="5" id="KW-1185">Reference proteome</keyword>
<dbReference type="SUPFAM" id="SSF141868">
    <property type="entry name" value="EAL domain-like"/>
    <property type="match status" value="1"/>
</dbReference>
<feature type="coiled-coil region" evidence="1">
    <location>
        <begin position="44"/>
        <end position="71"/>
    </location>
</feature>
<evidence type="ECO:0000256" key="1">
    <source>
        <dbReference type="SAM" id="Coils"/>
    </source>
</evidence>
<feature type="transmembrane region" description="Helical" evidence="2">
    <location>
        <begin position="5"/>
        <end position="25"/>
    </location>
</feature>
<reference evidence="4" key="2">
    <citation type="submission" date="2020-09" db="EMBL/GenBank/DDBJ databases">
        <authorList>
            <person name="Sun Q."/>
            <person name="Kim S."/>
        </authorList>
    </citation>
    <scope>NUCLEOTIDE SEQUENCE</scope>
    <source>
        <strain evidence="4">KCTC 32437</strain>
    </source>
</reference>
<reference evidence="4" key="1">
    <citation type="journal article" date="2014" name="Int. J. Syst. Evol. Microbiol.">
        <title>Complete genome sequence of Corynebacterium casei LMG S-19264T (=DSM 44701T), isolated from a smear-ripened cheese.</title>
        <authorList>
            <consortium name="US DOE Joint Genome Institute (JGI-PGF)"/>
            <person name="Walter F."/>
            <person name="Albersmeier A."/>
            <person name="Kalinowski J."/>
            <person name="Ruckert C."/>
        </authorList>
    </citation>
    <scope>NUCLEOTIDE SEQUENCE</scope>
    <source>
        <strain evidence="4">KCTC 32437</strain>
    </source>
</reference>
<evidence type="ECO:0000256" key="2">
    <source>
        <dbReference type="SAM" id="Phobius"/>
    </source>
</evidence>
<dbReference type="Gene3D" id="3.20.20.450">
    <property type="entry name" value="EAL domain"/>
    <property type="match status" value="1"/>
</dbReference>
<dbReference type="Pfam" id="PF00563">
    <property type="entry name" value="EAL"/>
    <property type="match status" value="1"/>
</dbReference>
<protein>
    <submittedName>
        <fullName evidence="4">Diguanylate phosphodiesterase</fullName>
    </submittedName>
</protein>
<sequence length="404" mass="44309">MQRMVYIFMGVAALAAGATGYFGLGLTLAEAILMVVVVGSAAVVAQERVLRQRAERRLENSLEDLRNLLSTDAQAADVLGQRVNALAREDAGRRLDVVEADVSILGTVIRQVAEAVAEIEEKQAQPQPAPMQPEPIVEEPVRPRFSTAAIRRALEEDRIVHHLRPVMRLPQRRTYGYDLVARLVEDDGTVHEQAVFMPEDAGADLFRQIEAAGILESITLARRALATEQPPRLFAPFSCASLTDTRTVEKTVALLEANRAVSRYLTLRTPFADWIAMNSAQRAAAGQLVRTGVTFSLEQADNLRGAIGAMAADGVQSLRVDANIFLADPQHYTDFHTADIVKYLSRFDVELIATDISAENQLLELLEDGIALASGDHLSPAAPAWAQFLSDRPQATQRLRRVET</sequence>
<dbReference type="Proteomes" id="UP000646579">
    <property type="component" value="Unassembled WGS sequence"/>
</dbReference>
<evidence type="ECO:0000259" key="3">
    <source>
        <dbReference type="PROSITE" id="PS50883"/>
    </source>
</evidence>
<feature type="domain" description="EAL" evidence="3">
    <location>
        <begin position="143"/>
        <end position="395"/>
    </location>
</feature>
<evidence type="ECO:0000313" key="5">
    <source>
        <dbReference type="Proteomes" id="UP000646579"/>
    </source>
</evidence>
<keyword evidence="2" id="KW-0472">Membrane</keyword>
<dbReference type="AlphaFoldDB" id="A0A918SBZ3"/>
<gene>
    <name evidence="4" type="primary">tipF</name>
    <name evidence="4" type="ORF">GCM10007989_28750</name>
</gene>
<keyword evidence="2" id="KW-0812">Transmembrane</keyword>
<keyword evidence="2" id="KW-1133">Transmembrane helix</keyword>
<accession>A0A918SBZ3</accession>
<evidence type="ECO:0000313" key="4">
    <source>
        <dbReference type="EMBL" id="GHA31056.1"/>
    </source>
</evidence>
<organism evidence="4 5">
    <name type="scientific">Devosia pacifica</name>
    <dbReference type="NCBI Taxonomy" id="1335967"/>
    <lineage>
        <taxon>Bacteria</taxon>
        <taxon>Pseudomonadati</taxon>
        <taxon>Pseudomonadota</taxon>
        <taxon>Alphaproteobacteria</taxon>
        <taxon>Hyphomicrobiales</taxon>
        <taxon>Devosiaceae</taxon>
        <taxon>Devosia</taxon>
    </lineage>
</organism>
<dbReference type="EMBL" id="BMZE01000003">
    <property type="protein sequence ID" value="GHA31056.1"/>
    <property type="molecule type" value="Genomic_DNA"/>
</dbReference>
<comment type="caution">
    <text evidence="4">The sequence shown here is derived from an EMBL/GenBank/DDBJ whole genome shotgun (WGS) entry which is preliminary data.</text>
</comment>
<dbReference type="InterPro" id="IPR035919">
    <property type="entry name" value="EAL_sf"/>
</dbReference>
<name>A0A918SBZ3_9HYPH</name>
<keyword evidence="1" id="KW-0175">Coiled coil</keyword>